<protein>
    <submittedName>
        <fullName evidence="1">Uncharacterized protein</fullName>
    </submittedName>
</protein>
<dbReference type="EMBL" id="NSIT01000344">
    <property type="protein sequence ID" value="PJE77856.1"/>
    <property type="molecule type" value="Genomic_DNA"/>
</dbReference>
<proteinExistence type="predicted"/>
<reference evidence="1" key="1">
    <citation type="journal article" date="2017" name="Appl. Environ. Microbiol.">
        <title>Molecular characterization of an Endozoicomonas-like organism causing infection in king scallop Pecten maximus L.</title>
        <authorList>
            <person name="Cano I."/>
            <person name="van Aerle R."/>
            <person name="Ross S."/>
            <person name="Verner-Jeffreys D.W."/>
            <person name="Paley R.K."/>
            <person name="Rimmer G."/>
            <person name="Ryder D."/>
            <person name="Hooper P."/>
            <person name="Stone D."/>
            <person name="Feist S.W."/>
        </authorList>
    </citation>
    <scope>NUCLEOTIDE SEQUENCE</scope>
</reference>
<accession>A0A2H9T3Q1</accession>
<gene>
    <name evidence="1" type="ORF">CI610_03213</name>
</gene>
<comment type="caution">
    <text evidence="1">The sequence shown here is derived from an EMBL/GenBank/DDBJ whole genome shotgun (WGS) entry which is preliminary data.</text>
</comment>
<sequence>MWWFAVMGWYLMVRDGMVWDGMGWYVVVWDSME</sequence>
<dbReference type="AlphaFoldDB" id="A0A2H9T3Q1"/>
<name>A0A2H9T3Q1_9ZZZZ</name>
<evidence type="ECO:0000313" key="1">
    <source>
        <dbReference type="EMBL" id="PJE77856.1"/>
    </source>
</evidence>
<organism evidence="1">
    <name type="scientific">invertebrate metagenome</name>
    <dbReference type="NCBI Taxonomy" id="1711999"/>
    <lineage>
        <taxon>unclassified sequences</taxon>
        <taxon>metagenomes</taxon>
        <taxon>organismal metagenomes</taxon>
    </lineage>
</organism>